<feature type="compositionally biased region" description="Pro residues" evidence="7">
    <location>
        <begin position="254"/>
        <end position="264"/>
    </location>
</feature>
<dbReference type="eggNOG" id="COG1345">
    <property type="taxonomic scope" value="Bacteria"/>
</dbReference>
<feature type="domain" description="Flagellar hook-associated protein 2 N-terminal" evidence="8">
    <location>
        <begin position="11"/>
        <end position="108"/>
    </location>
</feature>
<evidence type="ECO:0000256" key="1">
    <source>
        <dbReference type="ARBA" id="ARBA00004365"/>
    </source>
</evidence>
<dbReference type="InterPro" id="IPR003481">
    <property type="entry name" value="FliD_N"/>
</dbReference>
<dbReference type="KEGG" id="ssm:Spirs_2600"/>
<dbReference type="GO" id="GO:0009424">
    <property type="term" value="C:bacterial-type flagellum hook"/>
    <property type="evidence" value="ECO:0007669"/>
    <property type="project" value="UniProtKB-UniRule"/>
</dbReference>
<dbReference type="PANTHER" id="PTHR30288:SF0">
    <property type="entry name" value="FLAGELLAR HOOK-ASSOCIATED PROTEIN 2"/>
    <property type="match status" value="1"/>
</dbReference>
<dbReference type="GO" id="GO:0055040">
    <property type="term" value="C:periplasmic flagellum"/>
    <property type="evidence" value="ECO:0007669"/>
    <property type="project" value="UniProtKB-SubCell"/>
</dbReference>
<keyword evidence="10" id="KW-0969">Cilium</keyword>
<evidence type="ECO:0000256" key="7">
    <source>
        <dbReference type="SAM" id="MobiDB-lite"/>
    </source>
</evidence>
<dbReference type="Pfam" id="PF02465">
    <property type="entry name" value="FliD_N"/>
    <property type="match status" value="1"/>
</dbReference>
<proteinExistence type="inferred from homology"/>
<keyword evidence="5 6" id="KW-0975">Bacterial flagellum</keyword>
<accession>E1R4G9</accession>
<dbReference type="STRING" id="573413.Spirs_2600"/>
<comment type="subunit">
    <text evidence="3 6">Homopentamer.</text>
</comment>
<organism evidence="10 11">
    <name type="scientific">Sediminispirochaeta smaragdinae (strain DSM 11293 / JCM 15392 / SEBR 4228)</name>
    <name type="common">Spirochaeta smaragdinae</name>
    <dbReference type="NCBI Taxonomy" id="573413"/>
    <lineage>
        <taxon>Bacteria</taxon>
        <taxon>Pseudomonadati</taxon>
        <taxon>Spirochaetota</taxon>
        <taxon>Spirochaetia</taxon>
        <taxon>Spirochaetales</taxon>
        <taxon>Spirochaetaceae</taxon>
        <taxon>Sediminispirochaeta</taxon>
    </lineage>
</organism>
<dbReference type="InterPro" id="IPR010809">
    <property type="entry name" value="FliD_C"/>
</dbReference>
<comment type="function">
    <text evidence="6">Required for morphogenesis and for the elongation of the flagellar filament by facilitating polymerization of the flagellin monomers at the tip of growing filament. Forms a capping structure, which prevents flagellin subunits (transported through the central channel of the flagellum) from leaking out without polymerization at the distal end.</text>
</comment>
<dbReference type="RefSeq" id="WP_013255172.1">
    <property type="nucleotide sequence ID" value="NC_014364.1"/>
</dbReference>
<sequence>MSDLSIPGVNSKYKTDEMIKAIMDAERIPLNRLEDRKEEYKQQKDAWQVINRTIDRFRDSAKKLYGFQNPFQNLIAGSSQENALTATAGRQAEEATSSVEVIQAASADRFASDSLPNDYHVPEGTYRFRIGDEEVSVKFRGGDLDSFAQAINRRGTGLLAASVVRDTFDTKVMVINSLKTGEENKLLFDDATKALALDMGMLEEPVEDSFSLTPNKTAEPGERQTVDINHALTGKQQLSVTYTVENLPKEAYSPPSPPSGPSLSPPEGLTYEGITIQNSESQVEVPPWQPPPPPPYSESKDIFSIDGNALSPISGEDTEATIVLGRNELSDFPKKLEIDNGGNTNRRITVKKIAITDPEVRGDASPAHAISAASDSIIKIEGIEVRRPDNEIDDVIPGITLHIQAPSDGPVDIHIEPDRETIKNDIIAFVGSYNQLLTRINIMTDTNESIIDEIEYFTDDERKTAQDQLGIFQGDTTFMQLKNRLQQLIITPYKTSADNRLSMLNQIGISTNSSGFGGGVDQKRLRGYLEINEAKLDEVLKSDLLPAIKELFGRDSDGDLVVDSGVGYAMDQYTSYYTQTGGLIATRVSGLNERIDDTDDDIKEMEDDLERKEQQLKVKYGQMESALSTMQENSRALNNLNNSGQ</sequence>
<reference evidence="10 11" key="1">
    <citation type="journal article" date="2010" name="Stand. Genomic Sci.">
        <title>Complete genome sequence of Spirochaeta smaragdinae type strain (SEBR 4228).</title>
        <authorList>
            <person name="Mavromatis K."/>
            <person name="Yasawong M."/>
            <person name="Chertkov O."/>
            <person name="Lapidus A."/>
            <person name="Lucas S."/>
            <person name="Nolan M."/>
            <person name="Del Rio T.G."/>
            <person name="Tice H."/>
            <person name="Cheng J.F."/>
            <person name="Pitluck S."/>
            <person name="Liolios K."/>
            <person name="Ivanova N."/>
            <person name="Tapia R."/>
            <person name="Han C."/>
            <person name="Bruce D."/>
            <person name="Goodwin L."/>
            <person name="Pati A."/>
            <person name="Chen A."/>
            <person name="Palaniappan K."/>
            <person name="Land M."/>
            <person name="Hauser L."/>
            <person name="Chang Y.J."/>
            <person name="Jeffries C.D."/>
            <person name="Detter J.C."/>
            <person name="Rohde M."/>
            <person name="Brambilla E."/>
            <person name="Spring S."/>
            <person name="Goker M."/>
            <person name="Sikorski J."/>
            <person name="Woyke T."/>
            <person name="Bristow J."/>
            <person name="Eisen J.A."/>
            <person name="Markowitz V."/>
            <person name="Hugenholtz P."/>
            <person name="Klenk H.P."/>
            <person name="Kyrpides N.C."/>
        </authorList>
    </citation>
    <scope>NUCLEOTIDE SEQUENCE [LARGE SCALE GENOMIC DNA]</scope>
    <source>
        <strain evidence="11">DSM 11293 / JCM 15392 / SEBR 4228</strain>
    </source>
</reference>
<dbReference type="AlphaFoldDB" id="E1R4G9"/>
<dbReference type="PANTHER" id="PTHR30288">
    <property type="entry name" value="FLAGELLAR CAP/ASSEMBLY PROTEIN FLID"/>
    <property type="match status" value="1"/>
</dbReference>
<feature type="coiled-coil region" evidence="6">
    <location>
        <begin position="588"/>
        <end position="622"/>
    </location>
</feature>
<evidence type="ECO:0000256" key="5">
    <source>
        <dbReference type="ARBA" id="ARBA00023143"/>
    </source>
</evidence>
<dbReference type="InterPro" id="IPR040026">
    <property type="entry name" value="FliD"/>
</dbReference>
<keyword evidence="6" id="KW-0574">Periplasm</keyword>
<comment type="similarity">
    <text evidence="2 6">Belongs to the FliD family.</text>
</comment>
<dbReference type="EMBL" id="CP002116">
    <property type="protein sequence ID" value="ADK81710.1"/>
    <property type="molecule type" value="Genomic_DNA"/>
</dbReference>
<dbReference type="Pfam" id="PF07195">
    <property type="entry name" value="FliD_C"/>
    <property type="match status" value="1"/>
</dbReference>
<feature type="domain" description="Flagellar hook-associated protein 2 C-terminal" evidence="9">
    <location>
        <begin position="373"/>
        <end position="632"/>
    </location>
</feature>
<dbReference type="GO" id="GO:0071973">
    <property type="term" value="P:bacterial-type flagellum-dependent cell motility"/>
    <property type="evidence" value="ECO:0007669"/>
    <property type="project" value="TreeGrafter"/>
</dbReference>
<keyword evidence="11" id="KW-1185">Reference proteome</keyword>
<keyword evidence="10" id="KW-0282">Flagellum</keyword>
<evidence type="ECO:0000313" key="11">
    <source>
        <dbReference type="Proteomes" id="UP000002318"/>
    </source>
</evidence>
<gene>
    <name evidence="10" type="ordered locus">Spirs_2600</name>
</gene>
<keyword evidence="10" id="KW-0966">Cell projection</keyword>
<dbReference type="NCBIfam" id="NF005188">
    <property type="entry name" value="PRK06664.1"/>
    <property type="match status" value="1"/>
</dbReference>
<evidence type="ECO:0000313" key="10">
    <source>
        <dbReference type="EMBL" id="ADK81710.1"/>
    </source>
</evidence>
<name>E1R4G9_SEDSS</name>
<dbReference type="GO" id="GO:0007155">
    <property type="term" value="P:cell adhesion"/>
    <property type="evidence" value="ECO:0007669"/>
    <property type="project" value="InterPro"/>
</dbReference>
<feature type="region of interest" description="Disordered" evidence="7">
    <location>
        <begin position="248"/>
        <end position="270"/>
    </location>
</feature>
<dbReference type="GO" id="GO:0009421">
    <property type="term" value="C:bacterial-type flagellum filament cap"/>
    <property type="evidence" value="ECO:0007669"/>
    <property type="project" value="InterPro"/>
</dbReference>
<evidence type="ECO:0000259" key="9">
    <source>
        <dbReference type="Pfam" id="PF07195"/>
    </source>
</evidence>
<dbReference type="OrthoDB" id="349896at2"/>
<keyword evidence="4 6" id="KW-0175">Coiled coil</keyword>
<evidence type="ECO:0000259" key="8">
    <source>
        <dbReference type="Pfam" id="PF02465"/>
    </source>
</evidence>
<evidence type="ECO:0000256" key="4">
    <source>
        <dbReference type="ARBA" id="ARBA00023054"/>
    </source>
</evidence>
<evidence type="ECO:0000256" key="6">
    <source>
        <dbReference type="RuleBase" id="RU362066"/>
    </source>
</evidence>
<dbReference type="Proteomes" id="UP000002318">
    <property type="component" value="Chromosome"/>
</dbReference>
<evidence type="ECO:0000256" key="3">
    <source>
        <dbReference type="ARBA" id="ARBA00011255"/>
    </source>
</evidence>
<comment type="subcellular location">
    <subcellularLocation>
        <location evidence="1">Bacterial flagellum</location>
    </subcellularLocation>
    <subcellularLocation>
        <location evidence="6">Periplasm</location>
    </subcellularLocation>
    <subcellularLocation>
        <location evidence="6">Periplasmic flagellum</location>
    </subcellularLocation>
</comment>
<dbReference type="HOGENOM" id="CLU_028399_0_0_12"/>
<evidence type="ECO:0000256" key="2">
    <source>
        <dbReference type="ARBA" id="ARBA00009764"/>
    </source>
</evidence>
<protein>
    <recommendedName>
        <fullName evidence="6">Flagellar hook-associated protein 2</fullName>
        <shortName evidence="6">HAP2</shortName>
    </recommendedName>
    <alternativeName>
        <fullName evidence="6">Flagellar cap protein</fullName>
    </alternativeName>
</protein>